<feature type="coiled-coil region" evidence="1">
    <location>
        <begin position="314"/>
        <end position="390"/>
    </location>
</feature>
<evidence type="ECO:0000256" key="1">
    <source>
        <dbReference type="SAM" id="Coils"/>
    </source>
</evidence>
<evidence type="ECO:0000313" key="3">
    <source>
        <dbReference type="Proteomes" id="UP000792457"/>
    </source>
</evidence>
<proteinExistence type="predicted"/>
<dbReference type="SUPFAM" id="SSF57997">
    <property type="entry name" value="Tropomyosin"/>
    <property type="match status" value="1"/>
</dbReference>
<keyword evidence="1" id="KW-0175">Coiled coil</keyword>
<reference evidence="2" key="2">
    <citation type="submission" date="2017-10" db="EMBL/GenBank/DDBJ databases">
        <title>Ladona fulva Genome sequencing and assembly.</title>
        <authorList>
            <person name="Murali S."/>
            <person name="Richards S."/>
            <person name="Bandaranaike D."/>
            <person name="Bellair M."/>
            <person name="Blankenburg K."/>
            <person name="Chao H."/>
            <person name="Dinh H."/>
            <person name="Doddapaneni H."/>
            <person name="Dugan-Rocha S."/>
            <person name="Elkadiri S."/>
            <person name="Gnanaolivu R."/>
            <person name="Hernandez B."/>
            <person name="Skinner E."/>
            <person name="Javaid M."/>
            <person name="Lee S."/>
            <person name="Li M."/>
            <person name="Ming W."/>
            <person name="Munidasa M."/>
            <person name="Muniz J."/>
            <person name="Nguyen L."/>
            <person name="Hughes D."/>
            <person name="Osuji N."/>
            <person name="Pu L.-L."/>
            <person name="Puazo M."/>
            <person name="Qu C."/>
            <person name="Quiroz J."/>
            <person name="Raj R."/>
            <person name="Weissenberger G."/>
            <person name="Xin Y."/>
            <person name="Zou X."/>
            <person name="Han Y."/>
            <person name="Worley K."/>
            <person name="Muzny D."/>
            <person name="Gibbs R."/>
        </authorList>
    </citation>
    <scope>NUCLEOTIDE SEQUENCE</scope>
    <source>
        <strain evidence="2">Sampled in the wild</strain>
    </source>
</reference>
<feature type="coiled-coil region" evidence="1">
    <location>
        <begin position="180"/>
        <end position="249"/>
    </location>
</feature>
<reference evidence="2" key="1">
    <citation type="submission" date="2013-04" db="EMBL/GenBank/DDBJ databases">
        <authorList>
            <person name="Qu J."/>
            <person name="Murali S.C."/>
            <person name="Bandaranaike D."/>
            <person name="Bellair M."/>
            <person name="Blankenburg K."/>
            <person name="Chao H."/>
            <person name="Dinh H."/>
            <person name="Doddapaneni H."/>
            <person name="Downs B."/>
            <person name="Dugan-Rocha S."/>
            <person name="Elkadiri S."/>
            <person name="Gnanaolivu R.D."/>
            <person name="Hernandez B."/>
            <person name="Javaid M."/>
            <person name="Jayaseelan J.C."/>
            <person name="Lee S."/>
            <person name="Li M."/>
            <person name="Ming W."/>
            <person name="Munidasa M."/>
            <person name="Muniz J."/>
            <person name="Nguyen L."/>
            <person name="Ongeri F."/>
            <person name="Osuji N."/>
            <person name="Pu L.-L."/>
            <person name="Puazo M."/>
            <person name="Qu C."/>
            <person name="Quiroz J."/>
            <person name="Raj R."/>
            <person name="Weissenberger G."/>
            <person name="Xin Y."/>
            <person name="Zou X."/>
            <person name="Han Y."/>
            <person name="Richards S."/>
            <person name="Worley K."/>
            <person name="Muzny D."/>
            <person name="Gibbs R."/>
        </authorList>
    </citation>
    <scope>NUCLEOTIDE SEQUENCE</scope>
    <source>
        <strain evidence="2">Sampled in the wild</strain>
    </source>
</reference>
<accession>A0A8K0KF95</accession>
<dbReference type="OrthoDB" id="5832575at2759"/>
<feature type="coiled-coil region" evidence="1">
    <location>
        <begin position="490"/>
        <end position="531"/>
    </location>
</feature>
<dbReference type="PANTHER" id="PTHR18863">
    <property type="entry name" value="TSEC-2-RELATED"/>
    <property type="match status" value="1"/>
</dbReference>
<dbReference type="InterPro" id="IPR039139">
    <property type="entry name" value="CCDC170-like"/>
</dbReference>
<dbReference type="Proteomes" id="UP000792457">
    <property type="component" value="Unassembled WGS sequence"/>
</dbReference>
<dbReference type="PANTHER" id="PTHR18863:SF6">
    <property type="entry name" value="COILED-COIL DOMAIN-CONTAINING PROTEIN 170"/>
    <property type="match status" value="1"/>
</dbReference>
<gene>
    <name evidence="2" type="ORF">J437_LFUL013374</name>
</gene>
<dbReference type="EMBL" id="KZ308673">
    <property type="protein sequence ID" value="KAG8232946.1"/>
    <property type="molecule type" value="Genomic_DNA"/>
</dbReference>
<sequence>METDMSHDVTTNLRSELAALQYKRDRLLSELQETKGKLSSRDQKVAELQAECEKLREQAARQNAIIASLKKRIHDLEEKEQSLSSSVDRSDVLNQNLQRDNRYQTDRIKDLEQKVSSEEKLKEASRRAMQDFVQRLSNALGSESLESAVSSPEGLVLRATELVQETARLRSKSGVLSDSLSSVEIELRGLRDSLDRALQDKENIQRQAASHLMELDRTRQEKESLELRYKVLERELTDLRGQLSDATRSLGNASGDLAKREAAICQLRDEVKMKEERVNKAQGEVHRILEMMAAQLSSPTQFVEARESSIRERISEVLLDIKEKTTEIDNLRDKVGGASLQLTHQVDLNEQASRRIRNLEDDRTLLESRLRDTEGQVATLEMARDNLRREKTSFCNFLERLSRALGVDDMSQDTAGGDAGKSYELSYDALLLRAEQLARLESDKLVDKTAAVYQLQRRVRTLREQLQRRDLHLDLLRRKISLQEESTRIRSILEGERDNANLRVKKLLKQVERLQMQITEERETNKSLKAQLTDATDYKKIVHAHREYSMVSRRYEDPRLLNNPGNNPGLDGLGNIGGTGVPSPITGVNISTGGMGIGGSRARSRCYDDSGFVDPPDLSASPGLLLDDDIFPDDNLSGAYNKRPLRTST</sequence>
<dbReference type="AlphaFoldDB" id="A0A8K0KF95"/>
<name>A0A8K0KF95_LADFU</name>
<keyword evidence="3" id="KW-1185">Reference proteome</keyword>
<organism evidence="2 3">
    <name type="scientific">Ladona fulva</name>
    <name type="common">Scarce chaser dragonfly</name>
    <name type="synonym">Libellula fulva</name>
    <dbReference type="NCBI Taxonomy" id="123851"/>
    <lineage>
        <taxon>Eukaryota</taxon>
        <taxon>Metazoa</taxon>
        <taxon>Ecdysozoa</taxon>
        <taxon>Arthropoda</taxon>
        <taxon>Hexapoda</taxon>
        <taxon>Insecta</taxon>
        <taxon>Pterygota</taxon>
        <taxon>Palaeoptera</taxon>
        <taxon>Odonata</taxon>
        <taxon>Epiprocta</taxon>
        <taxon>Anisoptera</taxon>
        <taxon>Libelluloidea</taxon>
        <taxon>Libellulidae</taxon>
        <taxon>Ladona</taxon>
    </lineage>
</organism>
<protein>
    <submittedName>
        <fullName evidence="2">Uncharacterized protein</fullName>
    </submittedName>
</protein>
<feature type="coiled-coil region" evidence="1">
    <location>
        <begin position="17"/>
        <end position="128"/>
    </location>
</feature>
<evidence type="ECO:0000313" key="2">
    <source>
        <dbReference type="EMBL" id="KAG8232946.1"/>
    </source>
</evidence>
<comment type="caution">
    <text evidence="2">The sequence shown here is derived from an EMBL/GenBank/DDBJ whole genome shotgun (WGS) entry which is preliminary data.</text>
</comment>